<organism evidence="2 3">
    <name type="scientific">Bradyrhizobium zhengyangense</name>
    <dbReference type="NCBI Taxonomy" id="2911009"/>
    <lineage>
        <taxon>Bacteria</taxon>
        <taxon>Pseudomonadati</taxon>
        <taxon>Pseudomonadota</taxon>
        <taxon>Alphaproteobacteria</taxon>
        <taxon>Hyphomicrobiales</taxon>
        <taxon>Nitrobacteraceae</taxon>
        <taxon>Bradyrhizobium</taxon>
    </lineage>
</organism>
<dbReference type="AlphaFoldDB" id="A0A9X1UDG4"/>
<dbReference type="RefSeq" id="WP_237872768.1">
    <property type="nucleotide sequence ID" value="NZ_JAKLTY010000025.1"/>
</dbReference>
<proteinExistence type="predicted"/>
<comment type="caution">
    <text evidence="2">The sequence shown here is derived from an EMBL/GenBank/DDBJ whole genome shotgun (WGS) entry which is preliminary data.</text>
</comment>
<name>A0A9X1UDG4_9BRAD</name>
<dbReference type="EMBL" id="JAKLTY010000025">
    <property type="protein sequence ID" value="MCG2630988.1"/>
    <property type="molecule type" value="Genomic_DNA"/>
</dbReference>
<feature type="region of interest" description="Disordered" evidence="1">
    <location>
        <begin position="56"/>
        <end position="77"/>
    </location>
</feature>
<protein>
    <submittedName>
        <fullName evidence="2">Uncharacterized protein</fullName>
    </submittedName>
</protein>
<evidence type="ECO:0000313" key="2">
    <source>
        <dbReference type="EMBL" id="MCG2630988.1"/>
    </source>
</evidence>
<gene>
    <name evidence="2" type="ORF">L6654_30600</name>
</gene>
<sequence>MVPVLSELEARAVPGPAAPYAENRRIHLTSEYPVQLEKLRALDSQAQDPNQVYRVTSTPVRSHKAEHLHTEEDRLQA</sequence>
<evidence type="ECO:0000313" key="3">
    <source>
        <dbReference type="Proteomes" id="UP001139054"/>
    </source>
</evidence>
<evidence type="ECO:0000256" key="1">
    <source>
        <dbReference type="SAM" id="MobiDB-lite"/>
    </source>
</evidence>
<dbReference type="Proteomes" id="UP001139054">
    <property type="component" value="Unassembled WGS sequence"/>
</dbReference>
<feature type="compositionally biased region" description="Basic and acidic residues" evidence="1">
    <location>
        <begin position="63"/>
        <end position="77"/>
    </location>
</feature>
<reference evidence="2" key="1">
    <citation type="submission" date="2022-01" db="EMBL/GenBank/DDBJ databases">
        <title>Genome sequnece data of strain Bradyrhizobium sp. nov.</title>
        <authorList>
            <person name="Zhang J."/>
        </authorList>
    </citation>
    <scope>NUCLEOTIDE SEQUENCE</scope>
    <source>
        <strain evidence="2">WYCCWR 13023</strain>
    </source>
</reference>
<accession>A0A9X1UDG4</accession>